<dbReference type="EMBL" id="JAAIUW010000003">
    <property type="protein sequence ID" value="KAF7839205.1"/>
    <property type="molecule type" value="Genomic_DNA"/>
</dbReference>
<protein>
    <submittedName>
        <fullName evidence="1">Uncharacterized protein</fullName>
    </submittedName>
</protein>
<evidence type="ECO:0000313" key="1">
    <source>
        <dbReference type="EMBL" id="KAF7839205.1"/>
    </source>
</evidence>
<organism evidence="1 2">
    <name type="scientific">Senna tora</name>
    <dbReference type="NCBI Taxonomy" id="362788"/>
    <lineage>
        <taxon>Eukaryota</taxon>
        <taxon>Viridiplantae</taxon>
        <taxon>Streptophyta</taxon>
        <taxon>Embryophyta</taxon>
        <taxon>Tracheophyta</taxon>
        <taxon>Spermatophyta</taxon>
        <taxon>Magnoliopsida</taxon>
        <taxon>eudicotyledons</taxon>
        <taxon>Gunneridae</taxon>
        <taxon>Pentapetalae</taxon>
        <taxon>rosids</taxon>
        <taxon>fabids</taxon>
        <taxon>Fabales</taxon>
        <taxon>Fabaceae</taxon>
        <taxon>Caesalpinioideae</taxon>
        <taxon>Cassia clade</taxon>
        <taxon>Senna</taxon>
    </lineage>
</organism>
<dbReference type="AlphaFoldDB" id="A0A835CG13"/>
<sequence length="46" mass="5542">MAWEECGSCLNIFRTRDRGHISKTFTNYEVKDWLRKRVKHIGSRCI</sequence>
<proteinExistence type="predicted"/>
<name>A0A835CG13_9FABA</name>
<gene>
    <name evidence="1" type="ORF">G2W53_007687</name>
</gene>
<evidence type="ECO:0000313" key="2">
    <source>
        <dbReference type="Proteomes" id="UP000634136"/>
    </source>
</evidence>
<dbReference type="Proteomes" id="UP000634136">
    <property type="component" value="Unassembled WGS sequence"/>
</dbReference>
<reference evidence="1" key="1">
    <citation type="submission" date="2020-09" db="EMBL/GenBank/DDBJ databases">
        <title>Genome-Enabled Discovery of Anthraquinone Biosynthesis in Senna tora.</title>
        <authorList>
            <person name="Kang S.-H."/>
            <person name="Pandey R.P."/>
            <person name="Lee C.-M."/>
            <person name="Sim J.-S."/>
            <person name="Jeong J.-T."/>
            <person name="Choi B.-S."/>
            <person name="Jung M."/>
            <person name="Ginzburg D."/>
            <person name="Zhao K."/>
            <person name="Won S.Y."/>
            <person name="Oh T.-J."/>
            <person name="Yu Y."/>
            <person name="Kim N.-H."/>
            <person name="Lee O.R."/>
            <person name="Lee T.-H."/>
            <person name="Bashyal P."/>
            <person name="Kim T.-S."/>
            <person name="Lee W.-H."/>
            <person name="Kawkins C."/>
            <person name="Kim C.-K."/>
            <person name="Kim J.S."/>
            <person name="Ahn B.O."/>
            <person name="Rhee S.Y."/>
            <person name="Sohng J.K."/>
        </authorList>
    </citation>
    <scope>NUCLEOTIDE SEQUENCE</scope>
    <source>
        <tissue evidence="1">Leaf</tissue>
    </source>
</reference>
<accession>A0A835CG13</accession>
<comment type="caution">
    <text evidence="1">The sequence shown here is derived from an EMBL/GenBank/DDBJ whole genome shotgun (WGS) entry which is preliminary data.</text>
</comment>
<keyword evidence="2" id="KW-1185">Reference proteome</keyword>